<evidence type="ECO:0000313" key="8">
    <source>
        <dbReference type="EMBL" id="CUS22852.1"/>
    </source>
</evidence>
<organism evidence="8 9">
    <name type="scientific">Lachancea quebecensis</name>
    <dbReference type="NCBI Taxonomy" id="1654605"/>
    <lineage>
        <taxon>Eukaryota</taxon>
        <taxon>Fungi</taxon>
        <taxon>Dikarya</taxon>
        <taxon>Ascomycota</taxon>
        <taxon>Saccharomycotina</taxon>
        <taxon>Saccharomycetes</taxon>
        <taxon>Saccharomycetales</taxon>
        <taxon>Saccharomycetaceae</taxon>
        <taxon>Lachancea</taxon>
    </lineage>
</organism>
<dbReference type="PANTHER" id="PTHR23240:SF6">
    <property type="entry name" value="DNA CROSS-LINK REPAIR 1A PROTEIN"/>
    <property type="match status" value="1"/>
</dbReference>
<dbReference type="GO" id="GO:0006303">
    <property type="term" value="P:double-strand break repair via nonhomologous end joining"/>
    <property type="evidence" value="ECO:0007669"/>
    <property type="project" value="TreeGrafter"/>
</dbReference>
<dbReference type="CDD" id="cd16273">
    <property type="entry name" value="SNM1A-1C-like_MBL-fold"/>
    <property type="match status" value="1"/>
</dbReference>
<evidence type="ECO:0000313" key="9">
    <source>
        <dbReference type="Proteomes" id="UP000236544"/>
    </source>
</evidence>
<dbReference type="OrthoDB" id="262529at2759"/>
<evidence type="ECO:0000256" key="2">
    <source>
        <dbReference type="ARBA" id="ARBA00010304"/>
    </source>
</evidence>
<dbReference type="GO" id="GO:0035312">
    <property type="term" value="F:5'-3' DNA exonuclease activity"/>
    <property type="evidence" value="ECO:0007669"/>
    <property type="project" value="TreeGrafter"/>
</dbReference>
<dbReference type="EMBL" id="LN890573">
    <property type="protein sequence ID" value="CUS22852.1"/>
    <property type="molecule type" value="Genomic_DNA"/>
</dbReference>
<feature type="domain" description="DNA repair metallo-beta-lactamase" evidence="7">
    <location>
        <begin position="439"/>
        <end position="571"/>
    </location>
</feature>
<dbReference type="GO" id="GO:0005634">
    <property type="term" value="C:nucleus"/>
    <property type="evidence" value="ECO:0007669"/>
    <property type="project" value="UniProtKB-SubCell"/>
</dbReference>
<gene>
    <name evidence="8" type="ORF">LAQU0_S07e01574g</name>
</gene>
<comment type="subcellular location">
    <subcellularLocation>
        <location evidence="1">Nucleus</location>
    </subcellularLocation>
</comment>
<dbReference type="SUPFAM" id="SSF56281">
    <property type="entry name" value="Metallo-hydrolase/oxidoreductase"/>
    <property type="match status" value="1"/>
</dbReference>
<evidence type="ECO:0000256" key="1">
    <source>
        <dbReference type="ARBA" id="ARBA00004123"/>
    </source>
</evidence>
<dbReference type="Gene3D" id="3.60.15.10">
    <property type="entry name" value="Ribonuclease Z/Hydroxyacylglutathione hydrolase-like"/>
    <property type="match status" value="1"/>
</dbReference>
<dbReference type="InterPro" id="IPR011084">
    <property type="entry name" value="DRMBL"/>
</dbReference>
<feature type="region of interest" description="Disordered" evidence="6">
    <location>
        <begin position="98"/>
        <end position="118"/>
    </location>
</feature>
<evidence type="ECO:0000256" key="4">
    <source>
        <dbReference type="ARBA" id="ARBA00023204"/>
    </source>
</evidence>
<evidence type="ECO:0000259" key="7">
    <source>
        <dbReference type="Pfam" id="PF07522"/>
    </source>
</evidence>
<accession>A0A0P1KRY2</accession>
<proteinExistence type="inferred from homology"/>
<keyword evidence="5" id="KW-0539">Nucleus</keyword>
<dbReference type="InterPro" id="IPR036866">
    <property type="entry name" value="RibonucZ/Hydroxyglut_hydro"/>
</dbReference>
<name>A0A0P1KRY2_9SACH</name>
<dbReference type="Gene3D" id="3.40.50.12650">
    <property type="match status" value="1"/>
</dbReference>
<keyword evidence="9" id="KW-1185">Reference proteome</keyword>
<comment type="similarity">
    <text evidence="2">Belongs to the DNA repair metallo-beta-lactamase (DRMBL) family.</text>
</comment>
<dbReference type="AlphaFoldDB" id="A0A0P1KRY2"/>
<dbReference type="Pfam" id="PF07522">
    <property type="entry name" value="DRMBL"/>
    <property type="match status" value="1"/>
</dbReference>
<dbReference type="GO" id="GO:0036297">
    <property type="term" value="P:interstrand cross-link repair"/>
    <property type="evidence" value="ECO:0007669"/>
    <property type="project" value="TreeGrafter"/>
</dbReference>
<evidence type="ECO:0000256" key="3">
    <source>
        <dbReference type="ARBA" id="ARBA00022763"/>
    </source>
</evidence>
<dbReference type="PANTHER" id="PTHR23240">
    <property type="entry name" value="DNA CROSS-LINK REPAIR PROTEIN PSO2/SNM1-RELATED"/>
    <property type="match status" value="1"/>
</dbReference>
<evidence type="ECO:0000256" key="5">
    <source>
        <dbReference type="ARBA" id="ARBA00023242"/>
    </source>
</evidence>
<sequence>MQGNKRQRTLVDFDIPKTDSLIPRHVKKRQKTPVFIDLESESYHEHVLEENVTLKEEQKTVQNGLFVTDEEQDDSTEAVEVLGEVVKPSPKAHDLRAALSGNQQDTKPKPPRKGKNSFTESLCTVEQKVVSVAEVGEEQQVLCPVCGVVLTNLGIHEREAHCDQCIEKGPAPSKTRTGRRIPKLPEVKKVRFKNHIINVDGFNFQSDPAIHQYFLSHFHADHYMGVKKSWAQGSIFCSKVTADLLIYKFKVPGERIVALPAEITIKISDHVSVICFDANHCPGAFVFLFREFDASNETIQWVLHTGDFRSNNELITKIIEHTDGKPIDKVYLDTTYMYPSYHFPLQKSVLDVTGEFAFKLRDMGLKKLFGDRQSSIMNFISNSLRSRHLYKYVFVVGTYTIGKEKLAIAIAERLQTKIFVARDTARHCIIQTYKDKFPEGMITHDITKACVHLVSLRTLSSKETLQYYFKPISHIYEDMVAFAPTGWSFKNGGKFIKLHETLEQKIEHTVGLLQDSTVDSLDPASIHKQYKRDVRFQVFQVPYSEHSSFKDLANFCVRLPWVKIIPTVNTHDDYMVSQMREWFKAWKNIHRQRTT</sequence>
<dbReference type="GO" id="GO:0003684">
    <property type="term" value="F:damaged DNA binding"/>
    <property type="evidence" value="ECO:0007669"/>
    <property type="project" value="TreeGrafter"/>
</dbReference>
<keyword evidence="4" id="KW-0234">DNA repair</keyword>
<keyword evidence="3" id="KW-0227">DNA damage</keyword>
<protein>
    <submittedName>
        <fullName evidence="8">LAQU0S07e01574g1_1</fullName>
    </submittedName>
</protein>
<evidence type="ECO:0000256" key="6">
    <source>
        <dbReference type="SAM" id="MobiDB-lite"/>
    </source>
</evidence>
<dbReference type="Proteomes" id="UP000236544">
    <property type="component" value="Unassembled WGS sequence"/>
</dbReference>
<reference evidence="9" key="1">
    <citation type="submission" date="2015-10" db="EMBL/GenBank/DDBJ databases">
        <authorList>
            <person name="Devillers H."/>
        </authorList>
    </citation>
    <scope>NUCLEOTIDE SEQUENCE [LARGE SCALE GENOMIC DNA]</scope>
</reference>